<dbReference type="AlphaFoldDB" id="A0A448MJJ1"/>
<sequence length="251" mass="27196">MLQSVRMVIAGAEKLKADVKEAFRLKFGLDIYEGYGATETAPVASVNMPNILDPDSLKEFTFNKAGTVGMPLPGTIIKIVDPNTLQELPTGEDGLILIGGGQVMKGYLDDPEKTSEVIAELDGVRYYKTGDKGHIDENGFITIVDRYSRFAKIGGEMISLGSVEENIAQVLSDENQFVAIAVNDEKKGESVVLLVKSPLSLEEINARIKSLNVPPIMLPSQVFLVDEIPLLGSGKVDFKGARKLAEEILSL</sequence>
<dbReference type="KEGG" id="rpne:NCTC8284_00440"/>
<dbReference type="PANTHER" id="PTHR43767">
    <property type="entry name" value="LONG-CHAIN-FATTY-ACID--COA LIGASE"/>
    <property type="match status" value="1"/>
</dbReference>
<name>A0A448MJJ1_9PAST</name>
<keyword evidence="3" id="KW-0436">Ligase</keyword>
<dbReference type="Gene3D" id="3.40.50.12780">
    <property type="entry name" value="N-terminal domain of ligase-like"/>
    <property type="match status" value="1"/>
</dbReference>
<dbReference type="SUPFAM" id="SSF56801">
    <property type="entry name" value="Acetyl-CoA synthetase-like"/>
    <property type="match status" value="1"/>
</dbReference>
<gene>
    <name evidence="3" type="primary">fadD_2</name>
    <name evidence="3" type="ORF">NCTC8284_00440</name>
</gene>
<accession>A0A448MJJ1</accession>
<dbReference type="Gene3D" id="3.30.300.30">
    <property type="match status" value="1"/>
</dbReference>
<feature type="domain" description="AMP-dependent synthetase/ligase" evidence="1">
    <location>
        <begin position="2"/>
        <end position="108"/>
    </location>
</feature>
<dbReference type="InterPro" id="IPR050237">
    <property type="entry name" value="ATP-dep_AMP-bd_enzyme"/>
</dbReference>
<dbReference type="InterPro" id="IPR045851">
    <property type="entry name" value="AMP-bd_C_sf"/>
</dbReference>
<feature type="domain" description="AMP-binding enzyme C-terminal" evidence="2">
    <location>
        <begin position="176"/>
        <end position="235"/>
    </location>
</feature>
<dbReference type="InterPro" id="IPR042099">
    <property type="entry name" value="ANL_N_sf"/>
</dbReference>
<dbReference type="PANTHER" id="PTHR43767:SF10">
    <property type="entry name" value="SURFACTIN SYNTHASE SUBUNIT 1"/>
    <property type="match status" value="1"/>
</dbReference>
<dbReference type="Pfam" id="PF00501">
    <property type="entry name" value="AMP-binding"/>
    <property type="match status" value="1"/>
</dbReference>
<dbReference type="GO" id="GO:0004467">
    <property type="term" value="F:long-chain fatty acid-CoA ligase activity"/>
    <property type="evidence" value="ECO:0007669"/>
    <property type="project" value="UniProtKB-EC"/>
</dbReference>
<evidence type="ECO:0000259" key="2">
    <source>
        <dbReference type="Pfam" id="PF13193"/>
    </source>
</evidence>
<organism evidence="3 4">
    <name type="scientific">Rodentibacter pneumotropicus</name>
    <dbReference type="NCBI Taxonomy" id="758"/>
    <lineage>
        <taxon>Bacteria</taxon>
        <taxon>Pseudomonadati</taxon>
        <taxon>Pseudomonadota</taxon>
        <taxon>Gammaproteobacteria</taxon>
        <taxon>Pasteurellales</taxon>
        <taxon>Pasteurellaceae</taxon>
        <taxon>Rodentibacter</taxon>
    </lineage>
</organism>
<dbReference type="InterPro" id="IPR025110">
    <property type="entry name" value="AMP-bd_C"/>
</dbReference>
<evidence type="ECO:0000313" key="4">
    <source>
        <dbReference type="Proteomes" id="UP000278733"/>
    </source>
</evidence>
<dbReference type="InterPro" id="IPR000873">
    <property type="entry name" value="AMP-dep_synth/lig_dom"/>
</dbReference>
<dbReference type="EC" id="6.2.1.3" evidence="3"/>
<evidence type="ECO:0000259" key="1">
    <source>
        <dbReference type="Pfam" id="PF00501"/>
    </source>
</evidence>
<protein>
    <submittedName>
        <fullName evidence="3">Long-chain-fatty-acid--CoA ligase</fullName>
        <ecNumber evidence="3">6.2.1.3</ecNumber>
    </submittedName>
</protein>
<dbReference type="Pfam" id="PF13193">
    <property type="entry name" value="AMP-binding_C"/>
    <property type="match status" value="1"/>
</dbReference>
<reference evidence="3 4" key="1">
    <citation type="submission" date="2018-12" db="EMBL/GenBank/DDBJ databases">
        <authorList>
            <consortium name="Pathogen Informatics"/>
        </authorList>
    </citation>
    <scope>NUCLEOTIDE SEQUENCE [LARGE SCALE GENOMIC DNA]</scope>
    <source>
        <strain evidence="3 4">NCTC8284</strain>
    </source>
</reference>
<dbReference type="EMBL" id="LR134405">
    <property type="protein sequence ID" value="VEH65305.1"/>
    <property type="molecule type" value="Genomic_DNA"/>
</dbReference>
<proteinExistence type="predicted"/>
<evidence type="ECO:0000313" key="3">
    <source>
        <dbReference type="EMBL" id="VEH65305.1"/>
    </source>
</evidence>
<dbReference type="STRING" id="758.GCA_000730685_02002"/>
<dbReference type="Proteomes" id="UP000278733">
    <property type="component" value="Chromosome"/>
</dbReference>